<dbReference type="GO" id="GO:0016020">
    <property type="term" value="C:membrane"/>
    <property type="evidence" value="ECO:0007669"/>
    <property type="project" value="UniProtKB-SubCell"/>
</dbReference>
<keyword evidence="4 10" id="KW-0812">Transmembrane</keyword>
<dbReference type="Gene3D" id="3.40.50.300">
    <property type="entry name" value="P-loop containing nucleotide triphosphate hydrolases"/>
    <property type="match status" value="1"/>
</dbReference>
<organism evidence="13">
    <name type="scientific">Lepeophtheirus salmonis</name>
    <name type="common">Salmon louse</name>
    <name type="synonym">Caligus salmonis</name>
    <dbReference type="NCBI Taxonomy" id="72036"/>
    <lineage>
        <taxon>Eukaryota</taxon>
        <taxon>Metazoa</taxon>
        <taxon>Ecdysozoa</taxon>
        <taxon>Arthropoda</taxon>
        <taxon>Crustacea</taxon>
        <taxon>Multicrustacea</taxon>
        <taxon>Hexanauplia</taxon>
        <taxon>Copepoda</taxon>
        <taxon>Siphonostomatoida</taxon>
        <taxon>Caligidae</taxon>
        <taxon>Lepeophtheirus</taxon>
    </lineage>
</organism>
<dbReference type="InterPro" id="IPR003593">
    <property type="entry name" value="AAA+_ATPase"/>
</dbReference>
<feature type="transmembrane region" description="Helical" evidence="10">
    <location>
        <begin position="801"/>
        <end position="825"/>
    </location>
</feature>
<feature type="transmembrane region" description="Helical" evidence="10">
    <location>
        <begin position="323"/>
        <end position="346"/>
    </location>
</feature>
<evidence type="ECO:0000256" key="10">
    <source>
        <dbReference type="SAM" id="Phobius"/>
    </source>
</evidence>
<dbReference type="PROSITE" id="PS50929">
    <property type="entry name" value="ABC_TM1F"/>
    <property type="match status" value="2"/>
</dbReference>
<comment type="subcellular location">
    <subcellularLocation>
        <location evidence="1">Membrane</location>
        <topology evidence="1">Multi-pass membrane protein</topology>
    </subcellularLocation>
</comment>
<evidence type="ECO:0000256" key="8">
    <source>
        <dbReference type="ARBA" id="ARBA00022989"/>
    </source>
</evidence>
<dbReference type="InterPro" id="IPR027417">
    <property type="entry name" value="P-loop_NTPase"/>
</dbReference>
<feature type="domain" description="ABC transmembrane type-1" evidence="12">
    <location>
        <begin position="746"/>
        <end position="883"/>
    </location>
</feature>
<sequence>MDFQQEYFQETNPKSKTNILSNILFLWTIPFIRKGQKEDFDVHDLYKTLREDYSRELNDRLEKEWQKELSKVKTFSGNYHPSFAKAAIRTFRLQTLLSGVFVLFEECVLRIAQPFAIFKIIGYFSSGGTVMSEDELYFWSGILVGAGVIFVLFDQRYWYLSLKTGMQLRIAASAIIYRKALTLSKASLGRSSIGQMVNLLSNDVNRFDNSTVFLQYLWVAPIQFICVMLITSYFAGIEAVAGGALLIFFIFFQTYMGKMFSKLRLMTASKTDIRIQIMNEILDGIKVIKMYAWETPFVQLVTNARKNEMSVIKQTAGCKSFNYAFFSTSSRFVLLPVFLLMVLFGVEINAQKIFLIFGLFDAIKLPLTHFFPSAISASSEALVSMKRIEEFLLLNELRDVQSKINHVILPGRYEPLTVEVTKISGKWLDSSNEFTLKNISFSVEIGELCAIIGPVGCGKSTIIQSLLGEFPVSYGEINIKGRISYASQEAWIFSGSVRQNILMGKPLIDKRYREVIRVCALEHDVREWPDGDYTFVGEKGISLSGGQKSRINLARCVYASADIYILDDPLSAVDPHVGQQLFDTCIQKFLSDKTVILVTHQLQFLKNANNIILLNSDGEIEASGTYEKLMSQSGFVTYLEATSEEEDSDLLSDVLSDVKSDGEYMRSQKKKLKKGVRSRRSSTSLLVPVPYIGGSTERDTFPEEKGSQEWKMGSKETIIEGSVSLSLYHKYFVAGGGFFKFLCVYFLSLITHTLFVVSDWWLRLWTNAADARKLGPLPPTFYFSEYQDMTLQITADFQVDFFNFIYCSIYLSLIIILLFSAQLSVRQLFMSCMRSSQTLHDRMFEKVAFTNSRFFDLNPNGRILNRFSKDIGSIDELLPPVLIDTNWVMSKEYFCIPLYIICFSYSCRPFSLDRVFLFLYL</sequence>
<evidence type="ECO:0000256" key="9">
    <source>
        <dbReference type="ARBA" id="ARBA00023136"/>
    </source>
</evidence>
<keyword evidence="8 10" id="KW-1133">Transmembrane helix</keyword>
<name>A0A0K2T7J4_LEPSM</name>
<dbReference type="SUPFAM" id="SSF90123">
    <property type="entry name" value="ABC transporter transmembrane region"/>
    <property type="match status" value="2"/>
</dbReference>
<dbReference type="FunFam" id="1.20.1560.10:FF:000026">
    <property type="entry name" value="Multidrug resistance-associated protein lethal(2)03659"/>
    <property type="match status" value="1"/>
</dbReference>
<dbReference type="PANTHER" id="PTHR24223:SF456">
    <property type="entry name" value="MULTIDRUG RESISTANCE-ASSOCIATED PROTEIN LETHAL(2)03659"/>
    <property type="match status" value="1"/>
</dbReference>
<dbReference type="InterPro" id="IPR017871">
    <property type="entry name" value="ABC_transporter-like_CS"/>
</dbReference>
<feature type="transmembrane region" description="Helical" evidence="10">
    <location>
        <begin position="216"/>
        <end position="234"/>
    </location>
</feature>
<dbReference type="CDD" id="cd03250">
    <property type="entry name" value="ABCC_MRP_domain1"/>
    <property type="match status" value="1"/>
</dbReference>
<feature type="transmembrane region" description="Helical" evidence="10">
    <location>
        <begin position="240"/>
        <end position="257"/>
    </location>
</feature>
<evidence type="ECO:0000256" key="7">
    <source>
        <dbReference type="ARBA" id="ARBA00022840"/>
    </source>
</evidence>
<dbReference type="AlphaFoldDB" id="A0A0K2T7J4"/>
<dbReference type="PANTHER" id="PTHR24223">
    <property type="entry name" value="ATP-BINDING CASSETTE SUB-FAMILY C"/>
    <property type="match status" value="1"/>
</dbReference>
<evidence type="ECO:0000259" key="12">
    <source>
        <dbReference type="PROSITE" id="PS50929"/>
    </source>
</evidence>
<evidence type="ECO:0000256" key="3">
    <source>
        <dbReference type="ARBA" id="ARBA00022448"/>
    </source>
</evidence>
<dbReference type="OrthoDB" id="6500128at2759"/>
<keyword evidence="9 10" id="KW-0472">Membrane</keyword>
<feature type="domain" description="ABC transmembrane type-1" evidence="12">
    <location>
        <begin position="108"/>
        <end position="379"/>
    </location>
</feature>
<protein>
    <submittedName>
        <fullName evidence="13">ATP-binding cassette sub-family C member 4</fullName>
    </submittedName>
</protein>
<dbReference type="Gene3D" id="1.20.1560.10">
    <property type="entry name" value="ABC transporter type 1, transmembrane domain"/>
    <property type="match status" value="2"/>
</dbReference>
<feature type="transmembrane region" description="Helical" evidence="10">
    <location>
        <begin position="95"/>
        <end position="116"/>
    </location>
</feature>
<dbReference type="EMBL" id="HACA01004060">
    <property type="protein sequence ID" value="CDW21421.1"/>
    <property type="molecule type" value="Transcribed_RNA"/>
</dbReference>
<evidence type="ECO:0000256" key="6">
    <source>
        <dbReference type="ARBA" id="ARBA00022741"/>
    </source>
</evidence>
<dbReference type="Pfam" id="PF00005">
    <property type="entry name" value="ABC_tran"/>
    <property type="match status" value="1"/>
</dbReference>
<dbReference type="SMART" id="SM00382">
    <property type="entry name" value="AAA"/>
    <property type="match status" value="1"/>
</dbReference>
<evidence type="ECO:0000313" key="13">
    <source>
        <dbReference type="EMBL" id="CDW21421.1"/>
    </source>
</evidence>
<dbReference type="GO" id="GO:0016887">
    <property type="term" value="F:ATP hydrolysis activity"/>
    <property type="evidence" value="ECO:0007669"/>
    <property type="project" value="InterPro"/>
</dbReference>
<dbReference type="InterPro" id="IPR003439">
    <property type="entry name" value="ABC_transporter-like_ATP-bd"/>
</dbReference>
<keyword evidence="6" id="KW-0547">Nucleotide-binding</keyword>
<evidence type="ECO:0000256" key="4">
    <source>
        <dbReference type="ARBA" id="ARBA00022692"/>
    </source>
</evidence>
<proteinExistence type="inferred from homology"/>
<feature type="transmembrane region" description="Helical" evidence="10">
    <location>
        <begin position="136"/>
        <end position="153"/>
    </location>
</feature>
<evidence type="ECO:0000256" key="5">
    <source>
        <dbReference type="ARBA" id="ARBA00022737"/>
    </source>
</evidence>
<dbReference type="PROSITE" id="PS00211">
    <property type="entry name" value="ABC_TRANSPORTER_1"/>
    <property type="match status" value="1"/>
</dbReference>
<dbReference type="InterPro" id="IPR050173">
    <property type="entry name" value="ABC_transporter_C-like"/>
</dbReference>
<feature type="domain" description="ABC transporter" evidence="11">
    <location>
        <begin position="418"/>
        <end position="642"/>
    </location>
</feature>
<evidence type="ECO:0000256" key="1">
    <source>
        <dbReference type="ARBA" id="ARBA00004141"/>
    </source>
</evidence>
<reference evidence="13" key="1">
    <citation type="submission" date="2014-05" db="EMBL/GenBank/DDBJ databases">
        <authorList>
            <person name="Chronopoulou M."/>
        </authorList>
    </citation>
    <scope>NUCLEOTIDE SEQUENCE</scope>
    <source>
        <tissue evidence="13">Whole organism</tissue>
    </source>
</reference>
<dbReference type="SUPFAM" id="SSF52540">
    <property type="entry name" value="P-loop containing nucleoside triphosphate hydrolases"/>
    <property type="match status" value="1"/>
</dbReference>
<keyword evidence="3" id="KW-0813">Transport</keyword>
<keyword evidence="5" id="KW-0677">Repeat</keyword>
<dbReference type="GO" id="GO:0140359">
    <property type="term" value="F:ABC-type transporter activity"/>
    <property type="evidence" value="ECO:0007669"/>
    <property type="project" value="InterPro"/>
</dbReference>
<dbReference type="FunFam" id="3.40.50.300:FF:000973">
    <property type="entry name" value="Multidrug resistance-associated protein 4"/>
    <property type="match status" value="1"/>
</dbReference>
<dbReference type="InterPro" id="IPR036640">
    <property type="entry name" value="ABC1_TM_sf"/>
</dbReference>
<keyword evidence="7 13" id="KW-0067">ATP-binding</keyword>
<gene>
    <name evidence="13" type="primary">MRP4</name>
</gene>
<comment type="similarity">
    <text evidence="2">Belongs to the ABC transporter superfamily. ABCC family. Conjugate transporter (TC 3.A.1.208) subfamily.</text>
</comment>
<dbReference type="InterPro" id="IPR011527">
    <property type="entry name" value="ABC1_TM_dom"/>
</dbReference>
<evidence type="ECO:0000259" key="11">
    <source>
        <dbReference type="PROSITE" id="PS50893"/>
    </source>
</evidence>
<dbReference type="PROSITE" id="PS50893">
    <property type="entry name" value="ABC_TRANSPORTER_2"/>
    <property type="match status" value="1"/>
</dbReference>
<accession>A0A0K2T7J4</accession>
<dbReference type="GO" id="GO:0005524">
    <property type="term" value="F:ATP binding"/>
    <property type="evidence" value="ECO:0007669"/>
    <property type="project" value="UniProtKB-KW"/>
</dbReference>
<dbReference type="Pfam" id="PF00664">
    <property type="entry name" value="ABC_membrane"/>
    <property type="match status" value="2"/>
</dbReference>
<evidence type="ECO:0000256" key="2">
    <source>
        <dbReference type="ARBA" id="ARBA00009726"/>
    </source>
</evidence>
<feature type="transmembrane region" description="Helical" evidence="10">
    <location>
        <begin position="731"/>
        <end position="755"/>
    </location>
</feature>